<keyword evidence="2" id="KW-1185">Reference proteome</keyword>
<protein>
    <submittedName>
        <fullName evidence="1">9431_t:CDS:1</fullName>
    </submittedName>
</protein>
<dbReference type="Proteomes" id="UP000789702">
    <property type="component" value="Unassembled WGS sequence"/>
</dbReference>
<name>A0ACA9N8W9_9GLOM</name>
<dbReference type="EMBL" id="CAJVPU010014815">
    <property type="protein sequence ID" value="CAG8642374.1"/>
    <property type="molecule type" value="Genomic_DNA"/>
</dbReference>
<reference evidence="1" key="1">
    <citation type="submission" date="2021-06" db="EMBL/GenBank/DDBJ databases">
        <authorList>
            <person name="Kallberg Y."/>
            <person name="Tangrot J."/>
            <person name="Rosling A."/>
        </authorList>
    </citation>
    <scope>NUCLEOTIDE SEQUENCE</scope>
    <source>
        <strain evidence="1">IL203A</strain>
    </source>
</reference>
<organism evidence="1 2">
    <name type="scientific">Dentiscutata heterogama</name>
    <dbReference type="NCBI Taxonomy" id="1316150"/>
    <lineage>
        <taxon>Eukaryota</taxon>
        <taxon>Fungi</taxon>
        <taxon>Fungi incertae sedis</taxon>
        <taxon>Mucoromycota</taxon>
        <taxon>Glomeromycotina</taxon>
        <taxon>Glomeromycetes</taxon>
        <taxon>Diversisporales</taxon>
        <taxon>Gigasporaceae</taxon>
        <taxon>Dentiscutata</taxon>
    </lineage>
</organism>
<comment type="caution">
    <text evidence="1">The sequence shown here is derived from an EMBL/GenBank/DDBJ whole genome shotgun (WGS) entry which is preliminary data.</text>
</comment>
<gene>
    <name evidence="1" type="ORF">DHETER_LOCUS8901</name>
</gene>
<accession>A0ACA9N8W9</accession>
<evidence type="ECO:0000313" key="1">
    <source>
        <dbReference type="EMBL" id="CAG8642374.1"/>
    </source>
</evidence>
<sequence>NSSVGNSNGNSNGTTSNNNAGGSAGGPRQYPLHTQRADSVMLWLRAIILRPTNLS</sequence>
<feature type="non-terminal residue" evidence="1">
    <location>
        <position position="1"/>
    </location>
</feature>
<evidence type="ECO:0000313" key="2">
    <source>
        <dbReference type="Proteomes" id="UP000789702"/>
    </source>
</evidence>
<proteinExistence type="predicted"/>